<sequence length="121" mass="14074">MTEETVFIESNCFQERGNVPEIFKEHEKKRHRDDEDKAEGEFEYDDDDKDEVEADYDTQDEVHRWLVFTDPTDNRRCFQSSPQPVVVIGEVPLCGWKDLLGRDSNVPYVSVAQQNTAESDS</sequence>
<organism evidence="2 3">
    <name type="scientific">Necator americanus</name>
    <name type="common">Human hookworm</name>
    <dbReference type="NCBI Taxonomy" id="51031"/>
    <lineage>
        <taxon>Eukaryota</taxon>
        <taxon>Metazoa</taxon>
        <taxon>Ecdysozoa</taxon>
        <taxon>Nematoda</taxon>
        <taxon>Chromadorea</taxon>
        <taxon>Rhabditida</taxon>
        <taxon>Rhabditina</taxon>
        <taxon>Rhabditomorpha</taxon>
        <taxon>Strongyloidea</taxon>
        <taxon>Ancylostomatidae</taxon>
        <taxon>Bunostominae</taxon>
        <taxon>Necator</taxon>
    </lineage>
</organism>
<dbReference type="EMBL" id="JAVFWL010000004">
    <property type="protein sequence ID" value="KAK6747435.1"/>
    <property type="molecule type" value="Genomic_DNA"/>
</dbReference>
<reference evidence="2 3" key="1">
    <citation type="submission" date="2023-08" db="EMBL/GenBank/DDBJ databases">
        <title>A Necator americanus chromosomal reference genome.</title>
        <authorList>
            <person name="Ilik V."/>
            <person name="Petrzelkova K.J."/>
            <person name="Pardy F."/>
            <person name="Fuh T."/>
            <person name="Niatou-Singa F.S."/>
            <person name="Gouil Q."/>
            <person name="Baker L."/>
            <person name="Ritchie M.E."/>
            <person name="Jex A.R."/>
            <person name="Gazzola D."/>
            <person name="Li H."/>
            <person name="Toshio Fujiwara R."/>
            <person name="Zhan B."/>
            <person name="Aroian R.V."/>
            <person name="Pafco B."/>
            <person name="Schwarz E.M."/>
        </authorList>
    </citation>
    <scope>NUCLEOTIDE SEQUENCE [LARGE SCALE GENOMIC DNA]</scope>
    <source>
        <strain evidence="2 3">Aroian</strain>
        <tissue evidence="2">Whole animal</tissue>
    </source>
</reference>
<dbReference type="Proteomes" id="UP001303046">
    <property type="component" value="Unassembled WGS sequence"/>
</dbReference>
<feature type="region of interest" description="Disordered" evidence="1">
    <location>
        <begin position="23"/>
        <end position="56"/>
    </location>
</feature>
<protein>
    <submittedName>
        <fullName evidence="2">Uncharacterized protein</fullName>
    </submittedName>
</protein>
<proteinExistence type="predicted"/>
<comment type="caution">
    <text evidence="2">The sequence shown here is derived from an EMBL/GenBank/DDBJ whole genome shotgun (WGS) entry which is preliminary data.</text>
</comment>
<evidence type="ECO:0000313" key="2">
    <source>
        <dbReference type="EMBL" id="KAK6747435.1"/>
    </source>
</evidence>
<keyword evidence="3" id="KW-1185">Reference proteome</keyword>
<accession>A0ABR1DC20</accession>
<evidence type="ECO:0000256" key="1">
    <source>
        <dbReference type="SAM" id="MobiDB-lite"/>
    </source>
</evidence>
<gene>
    <name evidence="2" type="primary">Necator_chrIV.g13852</name>
    <name evidence="2" type="ORF">RB195_000560</name>
</gene>
<evidence type="ECO:0000313" key="3">
    <source>
        <dbReference type="Proteomes" id="UP001303046"/>
    </source>
</evidence>
<feature type="compositionally biased region" description="Acidic residues" evidence="1">
    <location>
        <begin position="36"/>
        <end position="56"/>
    </location>
</feature>
<name>A0ABR1DC20_NECAM</name>